<feature type="transmembrane region" description="Helical" evidence="4">
    <location>
        <begin position="53"/>
        <end position="71"/>
    </location>
</feature>
<dbReference type="InterPro" id="IPR039632">
    <property type="entry name" value="TMEM42"/>
</dbReference>
<proteinExistence type="predicted"/>
<dbReference type="GO" id="GO:0016020">
    <property type="term" value="C:membrane"/>
    <property type="evidence" value="ECO:0007669"/>
    <property type="project" value="InterPro"/>
</dbReference>
<feature type="transmembrane region" description="Helical" evidence="4">
    <location>
        <begin position="140"/>
        <end position="160"/>
    </location>
</feature>
<dbReference type="InterPro" id="IPR037185">
    <property type="entry name" value="EmrE-like"/>
</dbReference>
<protein>
    <recommendedName>
        <fullName evidence="5">EamA domain-containing protein</fullName>
    </recommendedName>
</protein>
<evidence type="ECO:0000256" key="2">
    <source>
        <dbReference type="ARBA" id="ARBA00022824"/>
    </source>
</evidence>
<evidence type="ECO:0000256" key="3">
    <source>
        <dbReference type="SAM" id="MobiDB-lite"/>
    </source>
</evidence>
<evidence type="ECO:0000259" key="5">
    <source>
        <dbReference type="Pfam" id="PF00892"/>
    </source>
</evidence>
<keyword evidence="7" id="KW-1185">Reference proteome</keyword>
<feature type="domain" description="EamA" evidence="5">
    <location>
        <begin position="52"/>
        <end position="183"/>
    </location>
</feature>
<dbReference type="EMBL" id="PDNA01000012">
    <property type="protein sequence ID" value="PGH26870.1"/>
    <property type="molecule type" value="Genomic_DNA"/>
</dbReference>
<dbReference type="SUPFAM" id="SSF103481">
    <property type="entry name" value="Multidrug resistance efflux transporter EmrE"/>
    <property type="match status" value="1"/>
</dbReference>
<keyword evidence="2" id="KW-0256">Endoplasmic reticulum</keyword>
<dbReference type="InterPro" id="IPR000620">
    <property type="entry name" value="EamA_dom"/>
</dbReference>
<keyword evidence="4" id="KW-0812">Transmembrane</keyword>
<dbReference type="STRING" id="1447883.A0A2B7Z0D0"/>
<reference evidence="6 7" key="1">
    <citation type="submission" date="2017-10" db="EMBL/GenBank/DDBJ databases">
        <title>Comparative genomics in systemic dimorphic fungi from Ajellomycetaceae.</title>
        <authorList>
            <person name="Munoz J.F."/>
            <person name="Mcewen J.G."/>
            <person name="Clay O.K."/>
            <person name="Cuomo C.A."/>
        </authorList>
    </citation>
    <scope>NUCLEOTIDE SEQUENCE [LARGE SCALE GENOMIC DNA]</scope>
    <source>
        <strain evidence="6 7">UAMH7299</strain>
    </source>
</reference>
<dbReference type="PANTHER" id="PTHR31965:SF1">
    <property type="entry name" value="TRANSMEMBRANE PROTEIN 42"/>
    <property type="match status" value="1"/>
</dbReference>
<keyword evidence="4" id="KW-1133">Transmembrane helix</keyword>
<name>A0A2B7Z0D0_POLH7</name>
<dbReference type="PANTHER" id="PTHR31965">
    <property type="entry name" value="TRANSMEMBRANE PROTEIN 42"/>
    <property type="match status" value="1"/>
</dbReference>
<sequence>MVRQRKTQQQQHSTREEDVKTSNQSASQHDNTSAQQYQDPLSPSPSPEKRSKWVILAIASGMFAATNGLFAKLTTTHLTTTISQSLIPLLPLSLSASPSADRLVEYIIRSLFFALNLISNAVMWTLFTRALTSSPSTTKVSITNTTANFLLTAVLGMVVFGEEVGGLWWVGAGMMGVGCVVVGMREEGGGGDGEGEKKKR</sequence>
<dbReference type="Proteomes" id="UP000224634">
    <property type="component" value="Unassembled WGS sequence"/>
</dbReference>
<accession>A0A2B7Z0D0</accession>
<evidence type="ECO:0000313" key="6">
    <source>
        <dbReference type="EMBL" id="PGH26870.1"/>
    </source>
</evidence>
<feature type="compositionally biased region" description="Polar residues" evidence="3">
    <location>
        <begin position="21"/>
        <end position="41"/>
    </location>
</feature>
<keyword evidence="4" id="KW-0472">Membrane</keyword>
<gene>
    <name evidence="6" type="ORF">AJ80_01452</name>
</gene>
<dbReference type="AlphaFoldDB" id="A0A2B7Z0D0"/>
<evidence type="ECO:0000256" key="1">
    <source>
        <dbReference type="ARBA" id="ARBA00004477"/>
    </source>
</evidence>
<comment type="subcellular location">
    <subcellularLocation>
        <location evidence="1">Endoplasmic reticulum membrane</location>
        <topology evidence="1">Multi-pass membrane protein</topology>
    </subcellularLocation>
</comment>
<evidence type="ECO:0000313" key="7">
    <source>
        <dbReference type="Proteomes" id="UP000224634"/>
    </source>
</evidence>
<organism evidence="6 7">
    <name type="scientific">Polytolypa hystricis (strain UAMH7299)</name>
    <dbReference type="NCBI Taxonomy" id="1447883"/>
    <lineage>
        <taxon>Eukaryota</taxon>
        <taxon>Fungi</taxon>
        <taxon>Dikarya</taxon>
        <taxon>Ascomycota</taxon>
        <taxon>Pezizomycotina</taxon>
        <taxon>Eurotiomycetes</taxon>
        <taxon>Eurotiomycetidae</taxon>
        <taxon>Onygenales</taxon>
        <taxon>Onygenales incertae sedis</taxon>
        <taxon>Polytolypa</taxon>
    </lineage>
</organism>
<evidence type="ECO:0000256" key="4">
    <source>
        <dbReference type="SAM" id="Phobius"/>
    </source>
</evidence>
<dbReference type="Pfam" id="PF00892">
    <property type="entry name" value="EamA"/>
    <property type="match status" value="1"/>
</dbReference>
<comment type="caution">
    <text evidence="6">The sequence shown here is derived from an EMBL/GenBank/DDBJ whole genome shotgun (WGS) entry which is preliminary data.</text>
</comment>
<dbReference type="OrthoDB" id="5854584at2759"/>
<feature type="transmembrane region" description="Helical" evidence="4">
    <location>
        <begin position="106"/>
        <end position="128"/>
    </location>
</feature>
<feature type="region of interest" description="Disordered" evidence="3">
    <location>
        <begin position="1"/>
        <end position="48"/>
    </location>
</feature>